<gene>
    <name evidence="1" type="ORF">IV49_GL001009</name>
</gene>
<name>A0A0R2H9N3_9FIRM</name>
<organism evidence="1 2">
    <name type="scientific">Kandleria vitulina DSM 20405</name>
    <dbReference type="NCBI Taxonomy" id="1410657"/>
    <lineage>
        <taxon>Bacteria</taxon>
        <taxon>Bacillati</taxon>
        <taxon>Bacillota</taxon>
        <taxon>Erysipelotrichia</taxon>
        <taxon>Erysipelotrichales</taxon>
        <taxon>Coprobacillaceae</taxon>
        <taxon>Kandleria</taxon>
    </lineage>
</organism>
<dbReference type="Proteomes" id="UP000051841">
    <property type="component" value="Unassembled WGS sequence"/>
</dbReference>
<dbReference type="Gene3D" id="3.40.30.10">
    <property type="entry name" value="Glutaredoxin"/>
    <property type="match status" value="1"/>
</dbReference>
<dbReference type="RefSeq" id="WP_031589601.1">
    <property type="nucleotide sequence ID" value="NZ_JNKN01000029.1"/>
</dbReference>
<evidence type="ECO:0008006" key="3">
    <source>
        <dbReference type="Google" id="ProtNLM"/>
    </source>
</evidence>
<accession>A0A0R2H9N3</accession>
<dbReference type="PATRIC" id="fig|1410657.5.peg.1049"/>
<protein>
    <recommendedName>
        <fullName evidence="3">Thioredoxin domain-containing protein</fullName>
    </recommendedName>
</protein>
<dbReference type="AlphaFoldDB" id="A0A0R2H9N3"/>
<dbReference type="EMBL" id="JQBL01000026">
    <property type="protein sequence ID" value="KRN49567.1"/>
    <property type="molecule type" value="Genomic_DNA"/>
</dbReference>
<proteinExistence type="predicted"/>
<dbReference type="InterPro" id="IPR036249">
    <property type="entry name" value="Thioredoxin-like_sf"/>
</dbReference>
<sequence>MKELVEDMSVLIKQAPVCLFYFSDPSDLPSLSIMERLKSWVRRFPQIEARYIFLNQHPELFEKYEIVNTPTAFVYIKGTCVLEYHGYFSVDDLMRYTENYIYVMEVLS</sequence>
<evidence type="ECO:0000313" key="1">
    <source>
        <dbReference type="EMBL" id="KRN49567.1"/>
    </source>
</evidence>
<dbReference type="SUPFAM" id="SSF52833">
    <property type="entry name" value="Thioredoxin-like"/>
    <property type="match status" value="1"/>
</dbReference>
<reference evidence="1 2" key="1">
    <citation type="journal article" date="2015" name="Genome Announc.">
        <title>Expanding the biotechnology potential of lactobacilli through comparative genomics of 213 strains and associated genera.</title>
        <authorList>
            <person name="Sun Z."/>
            <person name="Harris H.M."/>
            <person name="McCann A."/>
            <person name="Guo C."/>
            <person name="Argimon S."/>
            <person name="Zhang W."/>
            <person name="Yang X."/>
            <person name="Jeffery I.B."/>
            <person name="Cooney J.C."/>
            <person name="Kagawa T.F."/>
            <person name="Liu W."/>
            <person name="Song Y."/>
            <person name="Salvetti E."/>
            <person name="Wrobel A."/>
            <person name="Rasinkangas P."/>
            <person name="Parkhill J."/>
            <person name="Rea M.C."/>
            <person name="O'Sullivan O."/>
            <person name="Ritari J."/>
            <person name="Douillard F.P."/>
            <person name="Paul Ross R."/>
            <person name="Yang R."/>
            <person name="Briner A.E."/>
            <person name="Felis G.E."/>
            <person name="de Vos W.M."/>
            <person name="Barrangou R."/>
            <person name="Klaenhammer T.R."/>
            <person name="Caufield P.W."/>
            <person name="Cui Y."/>
            <person name="Zhang H."/>
            <person name="O'Toole P.W."/>
        </authorList>
    </citation>
    <scope>NUCLEOTIDE SEQUENCE [LARGE SCALE GENOMIC DNA]</scope>
    <source>
        <strain evidence="1 2">DSM 20405</strain>
    </source>
</reference>
<evidence type="ECO:0000313" key="2">
    <source>
        <dbReference type="Proteomes" id="UP000051841"/>
    </source>
</evidence>
<comment type="caution">
    <text evidence="1">The sequence shown here is derived from an EMBL/GenBank/DDBJ whole genome shotgun (WGS) entry which is preliminary data.</text>
</comment>
<keyword evidence="2" id="KW-1185">Reference proteome</keyword>